<evidence type="ECO:0000313" key="4">
    <source>
        <dbReference type="Proteomes" id="UP000605013"/>
    </source>
</evidence>
<keyword evidence="1" id="KW-0175">Coiled coil</keyword>
<evidence type="ECO:0000256" key="1">
    <source>
        <dbReference type="SAM" id="Coils"/>
    </source>
</evidence>
<protein>
    <submittedName>
        <fullName evidence="3">PAAR domain-containing protein</fullName>
    </submittedName>
</protein>
<dbReference type="CDD" id="cd14738">
    <property type="entry name" value="PAAR_2"/>
    <property type="match status" value="1"/>
</dbReference>
<reference evidence="3 4" key="1">
    <citation type="submission" date="2020-12" db="EMBL/GenBank/DDBJ databases">
        <title>Olleya sediminilitoris sp. nov., isolated from a tidal flat.</title>
        <authorList>
            <person name="Park S."/>
            <person name="Yoon J.-H."/>
        </authorList>
    </citation>
    <scope>NUCLEOTIDE SEQUENCE [LARGE SCALE GENOMIC DNA]</scope>
    <source>
        <strain evidence="3 4">YSTF-M6</strain>
    </source>
</reference>
<name>A0ABS1WIF7_9FLAO</name>
<feature type="compositionally biased region" description="Acidic residues" evidence="2">
    <location>
        <begin position="203"/>
        <end position="212"/>
    </location>
</feature>
<dbReference type="EMBL" id="JAEMEF010000002">
    <property type="protein sequence ID" value="MBL7558907.1"/>
    <property type="molecule type" value="Genomic_DNA"/>
</dbReference>
<feature type="coiled-coil region" evidence="1">
    <location>
        <begin position="124"/>
        <end position="154"/>
    </location>
</feature>
<feature type="region of interest" description="Disordered" evidence="2">
    <location>
        <begin position="200"/>
        <end position="226"/>
    </location>
</feature>
<dbReference type="Proteomes" id="UP000605013">
    <property type="component" value="Unassembled WGS sequence"/>
</dbReference>
<dbReference type="InterPro" id="IPR008727">
    <property type="entry name" value="PAAR_motif"/>
</dbReference>
<gene>
    <name evidence="3" type="ORF">JAO71_03740</name>
</gene>
<dbReference type="Pfam" id="PF05488">
    <property type="entry name" value="PAAR_motif"/>
    <property type="match status" value="1"/>
</dbReference>
<keyword evidence="4" id="KW-1185">Reference proteome</keyword>
<organism evidence="3 4">
    <name type="scientific">Olleya sediminilitoris</name>
    <dbReference type="NCBI Taxonomy" id="2795739"/>
    <lineage>
        <taxon>Bacteria</taxon>
        <taxon>Pseudomonadati</taxon>
        <taxon>Bacteroidota</taxon>
        <taxon>Flavobacteriia</taxon>
        <taxon>Flavobacteriales</taxon>
        <taxon>Flavobacteriaceae</taxon>
    </lineage>
</organism>
<comment type="caution">
    <text evidence="3">The sequence shown here is derived from an EMBL/GenBank/DDBJ whole genome shotgun (WGS) entry which is preliminary data.</text>
</comment>
<dbReference type="Gene3D" id="2.60.200.60">
    <property type="match status" value="2"/>
</dbReference>
<accession>A0ABS1WIF7</accession>
<evidence type="ECO:0000256" key="2">
    <source>
        <dbReference type="SAM" id="MobiDB-lite"/>
    </source>
</evidence>
<proteinExistence type="predicted"/>
<evidence type="ECO:0000313" key="3">
    <source>
        <dbReference type="EMBL" id="MBL7558907.1"/>
    </source>
</evidence>
<dbReference type="RefSeq" id="WP_202998961.1">
    <property type="nucleotide sequence ID" value="NZ_JAEMEF010000002.1"/>
</dbReference>
<sequence length="255" mass="26926">MPGPAATIGSMHTCPMCNTGGSPHVGGPVTGPGVPTVLIGGKPAAVMGDMCTCSGPPDIIVKGEATVLIGGKPAVTIGSNTAHGGLVTVGETTVLIGTGSSGVSTVMPIKKIPFPKISATLKVMASLKGNSDQLNEAIANQEQIRNEAENNEGEPRVYNLKWVKEDKRVYESKVLKEITLRASVLNIPDGESVTFTLKKPVETIEENEDNTTDENTSSSNTEEYEDYVTLTGTVKDKMVEVVWEIEDPNQNEEAS</sequence>